<feature type="transmembrane region" description="Helical" evidence="1">
    <location>
        <begin position="83"/>
        <end position="103"/>
    </location>
</feature>
<feature type="transmembrane region" description="Helical" evidence="1">
    <location>
        <begin position="168"/>
        <end position="188"/>
    </location>
</feature>
<feature type="transmembrane region" description="Helical" evidence="1">
    <location>
        <begin position="200"/>
        <end position="220"/>
    </location>
</feature>
<feature type="domain" description="Urease accessory protein UreH-like transmembrane" evidence="2">
    <location>
        <begin position="8"/>
        <end position="213"/>
    </location>
</feature>
<keyword evidence="1" id="KW-1133">Transmembrane helix</keyword>
<evidence type="ECO:0000313" key="3">
    <source>
        <dbReference type="EMBL" id="TXF12246.1"/>
    </source>
</evidence>
<dbReference type="PANTHER" id="PTHR42208:SF1">
    <property type="entry name" value="HEAVY METAL TRANSPORTER"/>
    <property type="match status" value="1"/>
</dbReference>
<protein>
    <submittedName>
        <fullName evidence="3">Sulfite exporter TauE/SafE family protein</fullName>
    </submittedName>
</protein>
<name>A0A5C7EVS5_9PROT</name>
<dbReference type="AlphaFoldDB" id="A0A5C7EVS5"/>
<gene>
    <name evidence="3" type="ORF">FR698_06860</name>
</gene>
<dbReference type="OrthoDB" id="9798690at2"/>
<dbReference type="PANTHER" id="PTHR42208">
    <property type="entry name" value="HEAVY METAL TRANSPORTER-RELATED"/>
    <property type="match status" value="1"/>
</dbReference>
<keyword evidence="1" id="KW-0472">Membrane</keyword>
<reference evidence="3 4" key="1">
    <citation type="submission" date="2019-08" db="EMBL/GenBank/DDBJ databases">
        <title>Pelomicrobium methylotrophicum gen. nov., sp. nov. a moderately thermophilic, facultatively anaerobic, lithoautotrophic and methylotrophic bacterium isolated from a terrestrial mud volcano.</title>
        <authorList>
            <person name="Slobodkina G.B."/>
            <person name="Merkel A.Y."/>
            <person name="Slobodkin A.I."/>
        </authorList>
    </citation>
    <scope>NUCLEOTIDE SEQUENCE [LARGE SCALE GENOMIC DNA]</scope>
    <source>
        <strain evidence="3 4">SM250</strain>
    </source>
</reference>
<dbReference type="InParanoid" id="A0A5C7EVS5"/>
<comment type="caution">
    <text evidence="3">The sequence shown here is derived from an EMBL/GenBank/DDBJ whole genome shotgun (WGS) entry which is preliminary data.</text>
</comment>
<proteinExistence type="predicted"/>
<evidence type="ECO:0000313" key="4">
    <source>
        <dbReference type="Proteomes" id="UP000321201"/>
    </source>
</evidence>
<keyword evidence="4" id="KW-1185">Reference proteome</keyword>
<dbReference type="Pfam" id="PF13386">
    <property type="entry name" value="DsbD_2"/>
    <property type="match status" value="1"/>
</dbReference>
<organism evidence="3 4">
    <name type="scientific">Pelomicrobium methylotrophicum</name>
    <dbReference type="NCBI Taxonomy" id="2602750"/>
    <lineage>
        <taxon>Bacteria</taxon>
        <taxon>Pseudomonadati</taxon>
        <taxon>Pseudomonadota</taxon>
        <taxon>Hydrogenophilia</taxon>
        <taxon>Hydrogenophilia incertae sedis</taxon>
        <taxon>Pelomicrobium</taxon>
    </lineage>
</organism>
<dbReference type="RefSeq" id="WP_147799445.1">
    <property type="nucleotide sequence ID" value="NZ_VPFL01000007.1"/>
</dbReference>
<keyword evidence="1" id="KW-0812">Transmembrane</keyword>
<sequence length="233" mass="24105">MTAGFLSVFLVGLLSGAHCVGMCGGVVGALSLHATAPSPGRRLGFQAAYNLGRIASYGVAGAAAGAAGSAGLLAQGLIPVQQGLYAVANLVLIALGLYMAGVWRGVAHLERAGGLLWRRLQPWAGRMLPIDRLPRAFAAGVVWGWLPCGLVYSVLFTALLSASPVTGALIMLAFGAGTLPNLMAMGWVASRLRRFLQRPWVRYAAGAVVAAFGFAGLLRLPSLSLGIAEFCRS</sequence>
<dbReference type="Proteomes" id="UP000321201">
    <property type="component" value="Unassembled WGS sequence"/>
</dbReference>
<evidence type="ECO:0000259" key="2">
    <source>
        <dbReference type="Pfam" id="PF13386"/>
    </source>
</evidence>
<accession>A0A5C7EVS5</accession>
<dbReference type="InterPro" id="IPR039447">
    <property type="entry name" value="UreH-like_TM_dom"/>
</dbReference>
<feature type="transmembrane region" description="Helical" evidence="1">
    <location>
        <begin position="136"/>
        <end position="162"/>
    </location>
</feature>
<evidence type="ECO:0000256" key="1">
    <source>
        <dbReference type="SAM" id="Phobius"/>
    </source>
</evidence>
<dbReference type="EMBL" id="VPFL01000007">
    <property type="protein sequence ID" value="TXF12246.1"/>
    <property type="molecule type" value="Genomic_DNA"/>
</dbReference>